<dbReference type="Pfam" id="PF14016">
    <property type="entry name" value="DUF4232"/>
    <property type="match status" value="1"/>
</dbReference>
<dbReference type="Proteomes" id="UP000287547">
    <property type="component" value="Unassembled WGS sequence"/>
</dbReference>
<dbReference type="AlphaFoldDB" id="A0A428YRP8"/>
<gene>
    <name evidence="2" type="ORF">DMH04_43635</name>
</gene>
<sequence length="128" mass="13700">MGLRVLDIQLTNHGPATTQINGYPDIRILDKDRTPIDATIGHGPNGVTASLQQFDQPPQTITLQPGQTAHAGLLWRNLVTETDRKATHGVYLDITPTPATATQTIEPDGGIDLGNTTTLGLSPWTITP</sequence>
<evidence type="ECO:0000313" key="3">
    <source>
        <dbReference type="Proteomes" id="UP000287547"/>
    </source>
</evidence>
<name>A0A428YRP8_KIBAR</name>
<dbReference type="InterPro" id="IPR025326">
    <property type="entry name" value="DUF4232"/>
</dbReference>
<feature type="domain" description="DUF4232" evidence="1">
    <location>
        <begin position="1"/>
        <end position="124"/>
    </location>
</feature>
<proteinExistence type="predicted"/>
<comment type="caution">
    <text evidence="2">The sequence shown here is derived from an EMBL/GenBank/DDBJ whole genome shotgun (WGS) entry which is preliminary data.</text>
</comment>
<reference evidence="2 3" key="1">
    <citation type="submission" date="2018-05" db="EMBL/GenBank/DDBJ databases">
        <title>Evolution of GPA BGCs.</title>
        <authorList>
            <person name="Waglechner N."/>
            <person name="Wright G.D."/>
        </authorList>
    </citation>
    <scope>NUCLEOTIDE SEQUENCE [LARGE SCALE GENOMIC DNA]</scope>
    <source>
        <strain evidence="2 3">A82846</strain>
    </source>
</reference>
<evidence type="ECO:0000313" key="2">
    <source>
        <dbReference type="EMBL" id="RSM71620.1"/>
    </source>
</evidence>
<evidence type="ECO:0000259" key="1">
    <source>
        <dbReference type="Pfam" id="PF14016"/>
    </source>
</evidence>
<dbReference type="EMBL" id="QHKI01000062">
    <property type="protein sequence ID" value="RSM71620.1"/>
    <property type="molecule type" value="Genomic_DNA"/>
</dbReference>
<protein>
    <recommendedName>
        <fullName evidence="1">DUF4232 domain-containing protein</fullName>
    </recommendedName>
</protein>
<organism evidence="2 3">
    <name type="scientific">Kibdelosporangium aridum</name>
    <dbReference type="NCBI Taxonomy" id="2030"/>
    <lineage>
        <taxon>Bacteria</taxon>
        <taxon>Bacillati</taxon>
        <taxon>Actinomycetota</taxon>
        <taxon>Actinomycetes</taxon>
        <taxon>Pseudonocardiales</taxon>
        <taxon>Pseudonocardiaceae</taxon>
        <taxon>Kibdelosporangium</taxon>
    </lineage>
</organism>
<accession>A0A428YRP8</accession>